<name>A0A1A9W9S6_9MUSC</name>
<accession>A0A1A9W9S6</accession>
<dbReference type="VEuPathDB" id="VectorBase:GBRI011482"/>
<feature type="transmembrane region" description="Helical" evidence="1">
    <location>
        <begin position="15"/>
        <end position="37"/>
    </location>
</feature>
<reference evidence="2" key="2">
    <citation type="submission" date="2020-05" db="UniProtKB">
        <authorList>
            <consortium name="EnsemblMetazoa"/>
        </authorList>
    </citation>
    <scope>IDENTIFICATION</scope>
    <source>
        <strain evidence="2">IAEA</strain>
    </source>
</reference>
<feature type="transmembrane region" description="Helical" evidence="1">
    <location>
        <begin position="125"/>
        <end position="148"/>
    </location>
</feature>
<evidence type="ECO:0000313" key="3">
    <source>
        <dbReference type="Proteomes" id="UP000091820"/>
    </source>
</evidence>
<keyword evidence="1" id="KW-0812">Transmembrane</keyword>
<protein>
    <submittedName>
        <fullName evidence="2">Uncharacterized protein</fullName>
    </submittedName>
</protein>
<keyword evidence="3" id="KW-1185">Reference proteome</keyword>
<dbReference type="Proteomes" id="UP000091820">
    <property type="component" value="Unassembled WGS sequence"/>
</dbReference>
<reference evidence="3" key="1">
    <citation type="submission" date="2014-03" db="EMBL/GenBank/DDBJ databases">
        <authorList>
            <person name="Aksoy S."/>
            <person name="Warren W."/>
            <person name="Wilson R.K."/>
        </authorList>
    </citation>
    <scope>NUCLEOTIDE SEQUENCE [LARGE SCALE GENOMIC DNA]</scope>
    <source>
        <strain evidence="3">IAEA</strain>
    </source>
</reference>
<sequence>MQSIFCLEILLVGSYYYVFIVVNIVNKLFGYALVCLIKRRRLKVYFRKQFKQTKKTKARDALRKFTHLKRNCLNKSNCDHKEQNVDVRSQQRQDVKDLFSVFVFNFSSKSGNLSKTIPTVPLSQLLGGWAMVMSIAVFTSGLVCIVSAGSGRVSVDFGFSVRPETAQHAQ</sequence>
<dbReference type="AlphaFoldDB" id="A0A1A9W9S6"/>
<keyword evidence="1" id="KW-0472">Membrane</keyword>
<organism evidence="2 3">
    <name type="scientific">Glossina brevipalpis</name>
    <dbReference type="NCBI Taxonomy" id="37001"/>
    <lineage>
        <taxon>Eukaryota</taxon>
        <taxon>Metazoa</taxon>
        <taxon>Ecdysozoa</taxon>
        <taxon>Arthropoda</taxon>
        <taxon>Hexapoda</taxon>
        <taxon>Insecta</taxon>
        <taxon>Pterygota</taxon>
        <taxon>Neoptera</taxon>
        <taxon>Endopterygota</taxon>
        <taxon>Diptera</taxon>
        <taxon>Brachycera</taxon>
        <taxon>Muscomorpha</taxon>
        <taxon>Hippoboscoidea</taxon>
        <taxon>Glossinidae</taxon>
        <taxon>Glossina</taxon>
    </lineage>
</organism>
<evidence type="ECO:0000256" key="1">
    <source>
        <dbReference type="SAM" id="Phobius"/>
    </source>
</evidence>
<evidence type="ECO:0000313" key="2">
    <source>
        <dbReference type="EnsemblMetazoa" id="GBRI011482-PA"/>
    </source>
</evidence>
<keyword evidence="1" id="KW-1133">Transmembrane helix</keyword>
<proteinExistence type="predicted"/>
<dbReference type="EnsemblMetazoa" id="GBRI011482-RA">
    <property type="protein sequence ID" value="GBRI011482-PA"/>
    <property type="gene ID" value="GBRI011482"/>
</dbReference>